<organism evidence="1 2">
    <name type="scientific">Bryocella elongata</name>
    <dbReference type="NCBI Taxonomy" id="863522"/>
    <lineage>
        <taxon>Bacteria</taxon>
        <taxon>Pseudomonadati</taxon>
        <taxon>Acidobacteriota</taxon>
        <taxon>Terriglobia</taxon>
        <taxon>Terriglobales</taxon>
        <taxon>Acidobacteriaceae</taxon>
        <taxon>Bryocella</taxon>
    </lineage>
</organism>
<keyword evidence="2" id="KW-1185">Reference proteome</keyword>
<dbReference type="Proteomes" id="UP000236728">
    <property type="component" value="Unassembled WGS sequence"/>
</dbReference>
<dbReference type="EMBL" id="FNVA01000001">
    <property type="protein sequence ID" value="SEF46015.1"/>
    <property type="molecule type" value="Genomic_DNA"/>
</dbReference>
<name>A0A1H5S5Y2_9BACT</name>
<evidence type="ECO:0000313" key="2">
    <source>
        <dbReference type="Proteomes" id="UP000236728"/>
    </source>
</evidence>
<dbReference type="RefSeq" id="WP_103931077.1">
    <property type="nucleotide sequence ID" value="NZ_FNVA01000001.1"/>
</dbReference>
<protein>
    <recommendedName>
        <fullName evidence="3">N-acetyltransferase domain-containing protein</fullName>
    </recommendedName>
</protein>
<dbReference type="OrthoDB" id="3174517at2"/>
<accession>A0A1H5S5Y2</accession>
<evidence type="ECO:0000313" key="1">
    <source>
        <dbReference type="EMBL" id="SEF46015.1"/>
    </source>
</evidence>
<sequence length="106" mass="12130">MRSQERKGTTSVVPQSPHKSCGFSRWGTLGLIDQRLLTDQPLAPQPLKQFEEALILFDRSASVCQTDTNETFAAALAMYRRRGYKEIPRFNDNPQATIFMRKRITP</sequence>
<dbReference type="Gene3D" id="3.40.630.30">
    <property type="match status" value="1"/>
</dbReference>
<evidence type="ECO:0008006" key="3">
    <source>
        <dbReference type="Google" id="ProtNLM"/>
    </source>
</evidence>
<reference evidence="1 2" key="1">
    <citation type="submission" date="2016-10" db="EMBL/GenBank/DDBJ databases">
        <authorList>
            <person name="de Groot N.N."/>
        </authorList>
    </citation>
    <scope>NUCLEOTIDE SEQUENCE [LARGE SCALE GENOMIC DNA]</scope>
    <source>
        <strain evidence="1 2">DSM 22489</strain>
    </source>
</reference>
<proteinExistence type="predicted"/>
<dbReference type="AlphaFoldDB" id="A0A1H5S5Y2"/>
<gene>
    <name evidence="1" type="ORF">SAMN05421819_0087</name>
</gene>